<feature type="binding site" evidence="17">
    <location>
        <position position="440"/>
    </location>
    <ligand>
        <name>AMP</name>
        <dbReference type="ChEBI" id="CHEBI:456215"/>
    </ligand>
</feature>
<comment type="catalytic activity">
    <reaction evidence="2 18 19">
        <text>(6R)-NADPHX = (6S)-NADPHX</text>
        <dbReference type="Rhea" id="RHEA:32227"/>
        <dbReference type="ChEBI" id="CHEBI:64076"/>
        <dbReference type="ChEBI" id="CHEBI:64077"/>
        <dbReference type="EC" id="5.1.99.6"/>
    </reaction>
</comment>
<keyword evidence="7 17" id="KW-0067">ATP-binding</keyword>
<dbReference type="Pfam" id="PF03853">
    <property type="entry name" value="YjeF_N"/>
    <property type="match status" value="1"/>
</dbReference>
<dbReference type="InterPro" id="IPR000631">
    <property type="entry name" value="CARKD"/>
</dbReference>
<dbReference type="InterPro" id="IPR030677">
    <property type="entry name" value="Nnr"/>
</dbReference>
<dbReference type="PIRSF" id="PIRSF017184">
    <property type="entry name" value="Nnr"/>
    <property type="match status" value="1"/>
</dbReference>
<dbReference type="InterPro" id="IPR017953">
    <property type="entry name" value="Carbohydrate_kinase_pred_CS"/>
</dbReference>
<comment type="cofactor">
    <cofactor evidence="18 19">
        <name>K(+)</name>
        <dbReference type="ChEBI" id="CHEBI:29103"/>
    </cofactor>
    <text evidence="18 19">Binds 1 potassium ion per subunit.</text>
</comment>
<keyword evidence="6 17" id="KW-0547">Nucleotide-binding</keyword>
<feature type="binding site" evidence="17">
    <location>
        <position position="258"/>
    </location>
    <ligand>
        <name>(6S)-NADPHX</name>
        <dbReference type="ChEBI" id="CHEBI:64076"/>
    </ligand>
</feature>
<dbReference type="InterPro" id="IPR004443">
    <property type="entry name" value="YjeF_N_dom"/>
</dbReference>
<comment type="cofactor">
    <cofactor evidence="17">
        <name>Mg(2+)</name>
        <dbReference type="ChEBI" id="CHEBI:18420"/>
    </cofactor>
</comment>
<dbReference type="Proteomes" id="UP000308828">
    <property type="component" value="Unassembled WGS sequence"/>
</dbReference>
<feature type="binding site" evidence="18">
    <location>
        <begin position="62"/>
        <end position="66"/>
    </location>
    <ligand>
        <name>(6S)-NADPHX</name>
        <dbReference type="ChEBI" id="CHEBI:64076"/>
    </ligand>
</feature>
<evidence type="ECO:0000256" key="1">
    <source>
        <dbReference type="ARBA" id="ARBA00000013"/>
    </source>
</evidence>
<evidence type="ECO:0000256" key="11">
    <source>
        <dbReference type="ARBA" id="ARBA00023235"/>
    </source>
</evidence>
<feature type="binding site" evidence="17">
    <location>
        <position position="441"/>
    </location>
    <ligand>
        <name>(6S)-NADPHX</name>
        <dbReference type="ChEBI" id="CHEBI:64076"/>
    </ligand>
</feature>
<organism evidence="22 23">
    <name type="scientific">Peteryoungia ipomoeae</name>
    <dbReference type="NCBI Taxonomy" id="1210932"/>
    <lineage>
        <taxon>Bacteria</taxon>
        <taxon>Pseudomonadati</taxon>
        <taxon>Pseudomonadota</taxon>
        <taxon>Alphaproteobacteria</taxon>
        <taxon>Hyphomicrobiales</taxon>
        <taxon>Rhizobiaceae</taxon>
        <taxon>Peteryoungia</taxon>
    </lineage>
</organism>
<comment type="function">
    <text evidence="17">Catalyzes the dehydration of the S-form of NAD(P)HX at the expense of ADP, which is converted to AMP. Together with NAD(P)HX epimerase, which catalyzes the epimerization of the S- and R-forms, the enzyme allows the repair of both epimers of NAD(P)HX, a damaged form of NAD(P)H that is a result of enzymatic or heat-dependent hydration.</text>
</comment>
<evidence type="ECO:0000256" key="2">
    <source>
        <dbReference type="ARBA" id="ARBA00000909"/>
    </source>
</evidence>
<keyword evidence="11 18" id="KW-0413">Isomerase</keyword>
<evidence type="ECO:0000256" key="16">
    <source>
        <dbReference type="ARBA" id="ARBA00049209"/>
    </source>
</evidence>
<dbReference type="Gene3D" id="3.40.1190.20">
    <property type="match status" value="1"/>
</dbReference>
<dbReference type="SUPFAM" id="SSF53613">
    <property type="entry name" value="Ribokinase-like"/>
    <property type="match status" value="1"/>
</dbReference>
<dbReference type="NCBIfam" id="TIGR00197">
    <property type="entry name" value="yjeF_nterm"/>
    <property type="match status" value="1"/>
</dbReference>
<dbReference type="HAMAP" id="MF_01966">
    <property type="entry name" value="NADHX_epimerase"/>
    <property type="match status" value="1"/>
</dbReference>
<comment type="caution">
    <text evidence="22">The sequence shown here is derived from an EMBL/GenBank/DDBJ whole genome shotgun (WGS) entry which is preliminary data.</text>
</comment>
<feature type="binding site" evidence="18">
    <location>
        <begin position="127"/>
        <end position="133"/>
    </location>
    <ligand>
        <name>(6S)-NADPHX</name>
        <dbReference type="ChEBI" id="CHEBI:64076"/>
    </ligand>
</feature>
<keyword evidence="23" id="KW-1185">Reference proteome</keyword>
<evidence type="ECO:0000313" key="22">
    <source>
        <dbReference type="EMBL" id="THV25178.1"/>
    </source>
</evidence>
<keyword evidence="8 17" id="KW-0521">NADP</keyword>
<evidence type="ECO:0000256" key="7">
    <source>
        <dbReference type="ARBA" id="ARBA00022840"/>
    </source>
</evidence>
<protein>
    <recommendedName>
        <fullName evidence="19">Bifunctional NAD(P)H-hydrate repair enzyme</fullName>
    </recommendedName>
    <alternativeName>
        <fullName evidence="19">Nicotinamide nucleotide repair protein</fullName>
    </alternativeName>
    <domain>
        <recommendedName>
            <fullName evidence="19">ADP-dependent (S)-NAD(P)H-hydrate dehydratase</fullName>
            <ecNumber evidence="19">4.2.1.136</ecNumber>
        </recommendedName>
        <alternativeName>
            <fullName evidence="19">ADP-dependent NAD(P)HX dehydratase</fullName>
        </alternativeName>
    </domain>
    <domain>
        <recommendedName>
            <fullName evidence="19">NAD(P)H-hydrate epimerase</fullName>
            <ecNumber evidence="19">5.1.99.6</ecNumber>
        </recommendedName>
    </domain>
</protein>
<keyword evidence="5 18" id="KW-0479">Metal-binding</keyword>
<keyword evidence="9 18" id="KW-0630">Potassium</keyword>
<evidence type="ECO:0000256" key="18">
    <source>
        <dbReference type="HAMAP-Rule" id="MF_01966"/>
    </source>
</evidence>
<evidence type="ECO:0000259" key="20">
    <source>
        <dbReference type="PROSITE" id="PS51383"/>
    </source>
</evidence>
<gene>
    <name evidence="18" type="primary">nnrE</name>
    <name evidence="17" type="synonym">nnrD</name>
    <name evidence="22" type="ORF">FAA97_02950</name>
</gene>
<dbReference type="EC" id="4.2.1.136" evidence="19"/>
<dbReference type="Gene3D" id="3.40.50.10260">
    <property type="entry name" value="YjeF N-terminal domain"/>
    <property type="match status" value="1"/>
</dbReference>
<comment type="subunit">
    <text evidence="17">Homotetramer.</text>
</comment>
<dbReference type="GO" id="GO:0052855">
    <property type="term" value="F:ADP-dependent NAD(P)H-hydrate dehydratase activity"/>
    <property type="evidence" value="ECO:0007669"/>
    <property type="project" value="UniProtKB-UniRule"/>
</dbReference>
<keyword evidence="10 17" id="KW-0520">NAD</keyword>
<dbReference type="EMBL" id="STGV01000001">
    <property type="protein sequence ID" value="THV25178.1"/>
    <property type="molecule type" value="Genomic_DNA"/>
</dbReference>
<evidence type="ECO:0000256" key="6">
    <source>
        <dbReference type="ARBA" id="ARBA00022741"/>
    </source>
</evidence>
<name>A0A4S8P518_9HYPH</name>
<evidence type="ECO:0000256" key="13">
    <source>
        <dbReference type="ARBA" id="ARBA00023268"/>
    </source>
</evidence>
<dbReference type="SUPFAM" id="SSF64153">
    <property type="entry name" value="YjeF N-terminal domain-like"/>
    <property type="match status" value="1"/>
</dbReference>
<dbReference type="InterPro" id="IPR036652">
    <property type="entry name" value="YjeF_N_dom_sf"/>
</dbReference>
<dbReference type="GO" id="GO:0005524">
    <property type="term" value="F:ATP binding"/>
    <property type="evidence" value="ECO:0007669"/>
    <property type="project" value="UniProtKB-UniRule"/>
</dbReference>
<sequence length="495" mass="50518">MQDTPSNWLITPATMAKIDADAIRSGIPGSALMERAGQAVAATALRHFPETLRFCVLCGPGNNGGDGYVAARALAGAGADVALFHLGDPDRLYGDAAEARRSCPLASAPLEAYRPYAGDLVIDAIFGAGLARDVPDVVAQCIEEVAAIGIPVLAVDLPSGIDGLTGRVRGAAFVAKRSVSFVGLKPGHVLLPGRDSCGPVEVYDIGIPRRIVEANRGLVSLNSPRHLRPHLRKASAADHKYRRGHLTVFSGPVLATGAARLSAEAGLRAGAGVVALASGGAALAINAAHTTAVMLTRIDTAGDLAAWLEDDRRSTFVLGPGFGDRALARSYARAILGSGRKLVLDADGLTAFAETPELRASLQGPTDGALVITPHEGEFARLFPALFGSGSGKLDMASAAAAQIGGVVVFKGADTVIAAPDGRVAVETSAPPSLATAGSGDVLAGIIGAHLANGVPAFEAACAGVHRHSQAALKALMPMTAEDLVRNIPPLDALD</sequence>
<comment type="similarity">
    <text evidence="18">Belongs to the NnrE/AIBP family.</text>
</comment>
<evidence type="ECO:0000256" key="9">
    <source>
        <dbReference type="ARBA" id="ARBA00022958"/>
    </source>
</evidence>
<dbReference type="PROSITE" id="PS51385">
    <property type="entry name" value="YJEF_N"/>
    <property type="match status" value="1"/>
</dbReference>
<comment type="similarity">
    <text evidence="3 19">In the N-terminal section; belongs to the NnrE/AIBP family.</text>
</comment>
<evidence type="ECO:0000256" key="19">
    <source>
        <dbReference type="PIRNR" id="PIRNR017184"/>
    </source>
</evidence>
<evidence type="ECO:0000256" key="8">
    <source>
        <dbReference type="ARBA" id="ARBA00022857"/>
    </source>
</evidence>
<comment type="catalytic activity">
    <reaction evidence="16 17 19">
        <text>(6S)-NADPHX + ADP = AMP + phosphate + NADPH + H(+)</text>
        <dbReference type="Rhea" id="RHEA:32235"/>
        <dbReference type="ChEBI" id="CHEBI:15378"/>
        <dbReference type="ChEBI" id="CHEBI:43474"/>
        <dbReference type="ChEBI" id="CHEBI:57783"/>
        <dbReference type="ChEBI" id="CHEBI:64076"/>
        <dbReference type="ChEBI" id="CHEBI:456215"/>
        <dbReference type="ChEBI" id="CHEBI:456216"/>
        <dbReference type="EC" id="4.2.1.136"/>
    </reaction>
</comment>
<dbReference type="RefSeq" id="WP_136597025.1">
    <property type="nucleotide sequence ID" value="NZ_STGV01000001.1"/>
</dbReference>
<evidence type="ECO:0000313" key="23">
    <source>
        <dbReference type="Proteomes" id="UP000308828"/>
    </source>
</evidence>
<proteinExistence type="inferred from homology"/>
<comment type="catalytic activity">
    <reaction evidence="15 17 19">
        <text>(6S)-NADHX + ADP = AMP + phosphate + NADH + H(+)</text>
        <dbReference type="Rhea" id="RHEA:32223"/>
        <dbReference type="ChEBI" id="CHEBI:15378"/>
        <dbReference type="ChEBI" id="CHEBI:43474"/>
        <dbReference type="ChEBI" id="CHEBI:57945"/>
        <dbReference type="ChEBI" id="CHEBI:64074"/>
        <dbReference type="ChEBI" id="CHEBI:456215"/>
        <dbReference type="ChEBI" id="CHEBI:456216"/>
        <dbReference type="EC" id="4.2.1.136"/>
    </reaction>
</comment>
<dbReference type="AlphaFoldDB" id="A0A4S8P518"/>
<dbReference type="PANTHER" id="PTHR12592">
    <property type="entry name" value="ATP-DEPENDENT (S)-NAD(P)H-HYDRATE DEHYDRATASE FAMILY MEMBER"/>
    <property type="match status" value="1"/>
</dbReference>
<accession>A0A4S8P518</accession>
<feature type="binding site" evidence="17">
    <location>
        <begin position="411"/>
        <end position="415"/>
    </location>
    <ligand>
        <name>AMP</name>
        <dbReference type="ChEBI" id="CHEBI:456215"/>
    </ligand>
</feature>
<feature type="binding site" evidence="18">
    <location>
        <position position="156"/>
    </location>
    <ligand>
        <name>(6S)-NADPHX</name>
        <dbReference type="ChEBI" id="CHEBI:64076"/>
    </ligand>
</feature>
<evidence type="ECO:0000256" key="12">
    <source>
        <dbReference type="ARBA" id="ARBA00023239"/>
    </source>
</evidence>
<dbReference type="GO" id="GO:0046496">
    <property type="term" value="P:nicotinamide nucleotide metabolic process"/>
    <property type="evidence" value="ECO:0007669"/>
    <property type="project" value="UniProtKB-UniRule"/>
</dbReference>
<comment type="similarity">
    <text evidence="17">Belongs to the NnrD/CARKD family.</text>
</comment>
<dbReference type="InterPro" id="IPR029056">
    <property type="entry name" value="Ribokinase-like"/>
</dbReference>
<evidence type="ECO:0000256" key="4">
    <source>
        <dbReference type="ARBA" id="ARBA00009524"/>
    </source>
</evidence>
<feature type="binding site" evidence="18">
    <location>
        <position position="123"/>
    </location>
    <ligand>
        <name>K(+)</name>
        <dbReference type="ChEBI" id="CHEBI:29103"/>
    </ligand>
</feature>
<comment type="function">
    <text evidence="14 19">Bifunctional enzyme that catalyzes the epimerization of the S- and R-forms of NAD(P)HX and the dehydration of the S-form of NAD(P)HX at the expense of ADP, which is converted to AMP. This allows the repair of both epimers of NAD(P)HX, a damaged form of NAD(P)H that is a result of enzymatic or heat-dependent hydration.</text>
</comment>
<comment type="catalytic activity">
    <reaction evidence="1 18 19">
        <text>(6R)-NADHX = (6S)-NADHX</text>
        <dbReference type="Rhea" id="RHEA:32215"/>
        <dbReference type="ChEBI" id="CHEBI:64074"/>
        <dbReference type="ChEBI" id="CHEBI:64075"/>
        <dbReference type="EC" id="5.1.99.6"/>
    </reaction>
</comment>
<evidence type="ECO:0000256" key="5">
    <source>
        <dbReference type="ARBA" id="ARBA00022723"/>
    </source>
</evidence>
<dbReference type="Pfam" id="PF01256">
    <property type="entry name" value="Carb_kinase"/>
    <property type="match status" value="1"/>
</dbReference>
<feature type="binding site" evidence="17">
    <location>
        <position position="321"/>
    </location>
    <ligand>
        <name>(6S)-NADPHX</name>
        <dbReference type="ChEBI" id="CHEBI:64076"/>
    </ligand>
</feature>
<evidence type="ECO:0000259" key="21">
    <source>
        <dbReference type="PROSITE" id="PS51385"/>
    </source>
</evidence>
<evidence type="ECO:0000256" key="10">
    <source>
        <dbReference type="ARBA" id="ARBA00023027"/>
    </source>
</evidence>
<dbReference type="CDD" id="cd01171">
    <property type="entry name" value="YXKO-related"/>
    <property type="match status" value="1"/>
</dbReference>
<dbReference type="PROSITE" id="PS01050">
    <property type="entry name" value="YJEF_C_2"/>
    <property type="match status" value="1"/>
</dbReference>
<comment type="function">
    <text evidence="18">Catalyzes the epimerization of the S- and R-forms of NAD(P)HX, a damaged form of NAD(P)H that is a result of enzymatic or heat-dependent hydration. This is a prerequisite for the S-specific NAD(P)H-hydrate dehydratase to allow the repair of both epimers of NAD(P)HX.</text>
</comment>
<dbReference type="EC" id="5.1.99.6" evidence="19"/>
<feature type="domain" description="YjeF N-terminal" evidence="21">
    <location>
        <begin position="15"/>
        <end position="213"/>
    </location>
</feature>
<dbReference type="PANTHER" id="PTHR12592:SF0">
    <property type="entry name" value="ATP-DEPENDENT (S)-NAD(P)H-HYDRATE DEHYDRATASE"/>
    <property type="match status" value="1"/>
</dbReference>
<dbReference type="NCBIfam" id="TIGR00196">
    <property type="entry name" value="yjeF_cterm"/>
    <property type="match status" value="1"/>
</dbReference>
<feature type="binding site" evidence="18">
    <location>
        <position position="159"/>
    </location>
    <ligand>
        <name>K(+)</name>
        <dbReference type="ChEBI" id="CHEBI:29103"/>
    </ligand>
</feature>
<evidence type="ECO:0000256" key="15">
    <source>
        <dbReference type="ARBA" id="ARBA00048238"/>
    </source>
</evidence>
<feature type="domain" description="YjeF C-terminal" evidence="20">
    <location>
        <begin position="223"/>
        <end position="495"/>
    </location>
</feature>
<comment type="similarity">
    <text evidence="4 19">In the C-terminal section; belongs to the NnrD/CARKD family.</text>
</comment>
<dbReference type="OrthoDB" id="9806925at2"/>
<dbReference type="GO" id="GO:0110051">
    <property type="term" value="P:metabolite repair"/>
    <property type="evidence" value="ECO:0007669"/>
    <property type="project" value="TreeGrafter"/>
</dbReference>
<dbReference type="PROSITE" id="PS51383">
    <property type="entry name" value="YJEF_C_3"/>
    <property type="match status" value="1"/>
</dbReference>
<dbReference type="GO" id="GO:0046872">
    <property type="term" value="F:metal ion binding"/>
    <property type="evidence" value="ECO:0007669"/>
    <property type="project" value="UniProtKB-UniRule"/>
</dbReference>
<dbReference type="HAMAP" id="MF_01965">
    <property type="entry name" value="NADHX_dehydratase"/>
    <property type="match status" value="1"/>
</dbReference>
<reference evidence="22 23" key="1">
    <citation type="submission" date="2019-04" db="EMBL/GenBank/DDBJ databases">
        <title>Genome sequence of strain shin9-1.</title>
        <authorList>
            <person name="Gao J."/>
            <person name="Sun J."/>
        </authorList>
    </citation>
    <scope>NUCLEOTIDE SEQUENCE [LARGE SCALE GENOMIC DNA]</scope>
    <source>
        <strain evidence="23">shin9-1</strain>
    </source>
</reference>
<keyword evidence="12 17" id="KW-0456">Lyase</keyword>
<evidence type="ECO:0000256" key="14">
    <source>
        <dbReference type="ARBA" id="ARBA00025153"/>
    </source>
</evidence>
<evidence type="ECO:0000256" key="17">
    <source>
        <dbReference type="HAMAP-Rule" id="MF_01965"/>
    </source>
</evidence>
<dbReference type="GO" id="GO:0052856">
    <property type="term" value="F:NAD(P)HX epimerase activity"/>
    <property type="evidence" value="ECO:0007669"/>
    <property type="project" value="UniProtKB-UniRule"/>
</dbReference>
<keyword evidence="13" id="KW-0511">Multifunctional enzyme</keyword>
<evidence type="ECO:0000256" key="3">
    <source>
        <dbReference type="ARBA" id="ARBA00006001"/>
    </source>
</evidence>
<feature type="binding site" evidence="17">
    <location>
        <position position="375"/>
    </location>
    <ligand>
        <name>(6S)-NADPHX</name>
        <dbReference type="ChEBI" id="CHEBI:64076"/>
    </ligand>
</feature>
<feature type="binding site" evidence="18">
    <location>
        <position position="63"/>
    </location>
    <ligand>
        <name>K(+)</name>
        <dbReference type="ChEBI" id="CHEBI:29103"/>
    </ligand>
</feature>
<comment type="caution">
    <text evidence="18">Lacks conserved residue(s) required for the propagation of feature annotation.</text>
</comment>